<evidence type="ECO:0000313" key="1">
    <source>
        <dbReference type="EMBL" id="KAE9277253.1"/>
    </source>
</evidence>
<name>A0A6A4BPM4_9STRA</name>
<sequence>MFATFSPLFLVIQSACQLARDAHEKASFAQLGDYFAPYIASIYEAIEDAFQILLGVRQLARRKSTFNRIWNE</sequence>
<comment type="caution">
    <text evidence="1">The sequence shown here is derived from an EMBL/GenBank/DDBJ whole genome shotgun (WGS) entry which is preliminary data.</text>
</comment>
<dbReference type="EMBL" id="QXFT01004552">
    <property type="protein sequence ID" value="KAE9277253.1"/>
    <property type="molecule type" value="Genomic_DNA"/>
</dbReference>
<dbReference type="AlphaFoldDB" id="A0A6A4BPM4"/>
<accession>A0A6A4BPM4</accession>
<evidence type="ECO:0000313" key="2">
    <source>
        <dbReference type="Proteomes" id="UP000434957"/>
    </source>
</evidence>
<protein>
    <submittedName>
        <fullName evidence="1">Uncharacterized protein</fullName>
    </submittedName>
</protein>
<reference evidence="1 2" key="1">
    <citation type="submission" date="2018-08" db="EMBL/GenBank/DDBJ databases">
        <title>Genomic investigation of the strawberry pathogen Phytophthora fragariae indicates pathogenicity is determined by transcriptional variation in three key races.</title>
        <authorList>
            <person name="Adams T.M."/>
            <person name="Armitage A.D."/>
            <person name="Sobczyk M.K."/>
            <person name="Bates H.J."/>
            <person name="Dunwell J.M."/>
            <person name="Nellist C.F."/>
            <person name="Harrison R.J."/>
        </authorList>
    </citation>
    <scope>NUCLEOTIDE SEQUENCE [LARGE SCALE GENOMIC DNA]</scope>
    <source>
        <strain evidence="1 2">SCRP333</strain>
    </source>
</reference>
<proteinExistence type="predicted"/>
<gene>
    <name evidence="1" type="ORF">PR003_g28840</name>
</gene>
<keyword evidence="2" id="KW-1185">Reference proteome</keyword>
<organism evidence="1 2">
    <name type="scientific">Phytophthora rubi</name>
    <dbReference type="NCBI Taxonomy" id="129364"/>
    <lineage>
        <taxon>Eukaryota</taxon>
        <taxon>Sar</taxon>
        <taxon>Stramenopiles</taxon>
        <taxon>Oomycota</taxon>
        <taxon>Peronosporomycetes</taxon>
        <taxon>Peronosporales</taxon>
        <taxon>Peronosporaceae</taxon>
        <taxon>Phytophthora</taxon>
    </lineage>
</organism>
<dbReference type="Proteomes" id="UP000434957">
    <property type="component" value="Unassembled WGS sequence"/>
</dbReference>